<comment type="subcellular location">
    <subcellularLocation>
        <location evidence="1">Cell membrane</location>
        <topology evidence="1">Multi-pass membrane protein</topology>
    </subcellularLocation>
</comment>
<evidence type="ECO:0000313" key="9">
    <source>
        <dbReference type="Proteomes" id="UP000663191"/>
    </source>
</evidence>
<accession>A0A8A2U8P7</accession>
<evidence type="ECO:0000256" key="4">
    <source>
        <dbReference type="ARBA" id="ARBA00022989"/>
    </source>
</evidence>
<dbReference type="RefSeq" id="WP_207269558.1">
    <property type="nucleotide sequence ID" value="NZ_CP071463.1"/>
</dbReference>
<dbReference type="PANTHER" id="PTHR30489:SF0">
    <property type="entry name" value="LIPOPROTEIN-RELEASING SYSTEM TRANSMEMBRANE PROTEIN LOLE"/>
    <property type="match status" value="1"/>
</dbReference>
<dbReference type="Proteomes" id="UP000663191">
    <property type="component" value="Chromosome"/>
</dbReference>
<feature type="transmembrane region" description="Helical" evidence="6">
    <location>
        <begin position="42"/>
        <end position="67"/>
    </location>
</feature>
<dbReference type="GeneID" id="63184630"/>
<keyword evidence="5 6" id="KW-0472">Membrane</keyword>
<keyword evidence="2" id="KW-1003">Cell membrane</keyword>
<evidence type="ECO:0000256" key="3">
    <source>
        <dbReference type="ARBA" id="ARBA00022692"/>
    </source>
</evidence>
<evidence type="ECO:0000256" key="5">
    <source>
        <dbReference type="ARBA" id="ARBA00023136"/>
    </source>
</evidence>
<feature type="transmembrane region" description="Helical" evidence="6">
    <location>
        <begin position="343"/>
        <end position="372"/>
    </location>
</feature>
<dbReference type="PANTHER" id="PTHR30489">
    <property type="entry name" value="LIPOPROTEIN-RELEASING SYSTEM TRANSMEMBRANE PROTEIN LOLE"/>
    <property type="match status" value="1"/>
</dbReference>
<dbReference type="OrthoDB" id="170372at2157"/>
<dbReference type="EMBL" id="CP071463">
    <property type="protein sequence ID" value="QSW84318.1"/>
    <property type="molecule type" value="Genomic_DNA"/>
</dbReference>
<gene>
    <name evidence="8" type="ORF">J0X27_12760</name>
</gene>
<feature type="transmembrane region" description="Helical" evidence="6">
    <location>
        <begin position="392"/>
        <end position="416"/>
    </location>
</feature>
<name>A0A8A2U8P7_9EURY</name>
<dbReference type="AlphaFoldDB" id="A0A8A2U8P7"/>
<dbReference type="Pfam" id="PF02687">
    <property type="entry name" value="FtsX"/>
    <property type="match status" value="1"/>
</dbReference>
<keyword evidence="3 6" id="KW-0812">Transmembrane</keyword>
<proteinExistence type="predicted"/>
<evidence type="ECO:0000256" key="1">
    <source>
        <dbReference type="ARBA" id="ARBA00004651"/>
    </source>
</evidence>
<dbReference type="GO" id="GO:0044874">
    <property type="term" value="P:lipoprotein localization to outer membrane"/>
    <property type="evidence" value="ECO:0007669"/>
    <property type="project" value="TreeGrafter"/>
</dbReference>
<sequence length="426" mass="43244">MSDERDGRGRAAGPRRTRWFGIVGVTLRRWWQRATGTTVGRIASTIAAVALTIALLVVVTGIALALADGGVASTDDADVRVTPEASGTLSSVDGVEGPRLGATNERAETIRSAGGVEHASPVLLETVRFESSDGDPRPVRLVGVVPDDEPRTVAGLSTAALEPGDPHYANGSYDGRLTREIVLSPTAADQLDASVGDELTVSMGGQERTSAAAPSVTVTAITDERTGGAGAPIALVHLSELQSLAGADDGELADRLVVWGNPQAAQSAATDAYPIAAVEPVSGTDPSALFQDGLAFATSVIALLVGVTICASFVATTMGMTIDEDRRMLAVLESVGFPARSRLAVVAVSTGITTLVGAIVGIGLGMAGIVGVNAVAGATVAPGTVAQFHPVFVPYAIAVALLSGLVAVPYPLAVAARTSVLEEVGR</sequence>
<dbReference type="InterPro" id="IPR051447">
    <property type="entry name" value="Lipoprotein-release_system"/>
</dbReference>
<feature type="transmembrane region" description="Helical" evidence="6">
    <location>
        <begin position="294"/>
        <end position="322"/>
    </location>
</feature>
<evidence type="ECO:0000259" key="7">
    <source>
        <dbReference type="Pfam" id="PF02687"/>
    </source>
</evidence>
<keyword evidence="9" id="KW-1185">Reference proteome</keyword>
<reference evidence="8 9" key="1">
    <citation type="journal article" date="2006" name="Int. J. Syst. Evol. Microbiol.">
        <title>Haloterrigena longa sp. nov. and Haloterrigena limicola sp. nov., extremely halophilic archaea isolated from a salt lake.</title>
        <authorList>
            <person name="Cui H.L."/>
            <person name="Tohty D."/>
            <person name="Zhou P.J."/>
            <person name="Liu S.J."/>
        </authorList>
    </citation>
    <scope>NUCLEOTIDE SEQUENCE [LARGE SCALE GENOMIC DNA]</scope>
    <source>
        <strain evidence="8 9">ABH32</strain>
    </source>
</reference>
<dbReference type="InterPro" id="IPR003838">
    <property type="entry name" value="ABC3_permease_C"/>
</dbReference>
<evidence type="ECO:0000256" key="2">
    <source>
        <dbReference type="ARBA" id="ARBA00022475"/>
    </source>
</evidence>
<evidence type="ECO:0000256" key="6">
    <source>
        <dbReference type="SAM" id="Phobius"/>
    </source>
</evidence>
<protein>
    <submittedName>
        <fullName evidence="8">ABC transporter permease</fullName>
    </submittedName>
</protein>
<evidence type="ECO:0000313" key="8">
    <source>
        <dbReference type="EMBL" id="QSW84318.1"/>
    </source>
</evidence>
<feature type="domain" description="ABC3 transporter permease C-terminal" evidence="7">
    <location>
        <begin position="301"/>
        <end position="419"/>
    </location>
</feature>
<dbReference type="KEGG" id="hlo:J0X27_12760"/>
<organism evidence="8 9">
    <name type="scientific">Natrinema longum</name>
    <dbReference type="NCBI Taxonomy" id="370324"/>
    <lineage>
        <taxon>Archaea</taxon>
        <taxon>Methanobacteriati</taxon>
        <taxon>Methanobacteriota</taxon>
        <taxon>Stenosarchaea group</taxon>
        <taxon>Halobacteria</taxon>
        <taxon>Halobacteriales</taxon>
        <taxon>Natrialbaceae</taxon>
        <taxon>Natrinema</taxon>
    </lineage>
</organism>
<keyword evidence="4 6" id="KW-1133">Transmembrane helix</keyword>
<dbReference type="GO" id="GO:0098797">
    <property type="term" value="C:plasma membrane protein complex"/>
    <property type="evidence" value="ECO:0007669"/>
    <property type="project" value="TreeGrafter"/>
</dbReference>